<sequence length="160" mass="17811">MALLQIVVPHYCNDPDLLYCCLAYDAAAARQMLGPCRRIGEPTCLSLGGLDFVDLVRNAIDKPFMSCDFDEASNNVEVEDIINIPVKFVVVSDMLETEEVKDGVASTSQRPQRTRDRPVRLQDYEVIGDDEVTPDGELVHFSLLTGVKSINYSEALNDKQ</sequence>
<evidence type="ECO:0000313" key="2">
    <source>
        <dbReference type="Proteomes" id="UP001058974"/>
    </source>
</evidence>
<reference evidence="1 2" key="1">
    <citation type="journal article" date="2022" name="Nat. Genet.">
        <title>Improved pea reference genome and pan-genome highlight genomic features and evolutionary characteristics.</title>
        <authorList>
            <person name="Yang T."/>
            <person name="Liu R."/>
            <person name="Luo Y."/>
            <person name="Hu S."/>
            <person name="Wang D."/>
            <person name="Wang C."/>
            <person name="Pandey M.K."/>
            <person name="Ge S."/>
            <person name="Xu Q."/>
            <person name="Li N."/>
            <person name="Li G."/>
            <person name="Huang Y."/>
            <person name="Saxena R.K."/>
            <person name="Ji Y."/>
            <person name="Li M."/>
            <person name="Yan X."/>
            <person name="He Y."/>
            <person name="Liu Y."/>
            <person name="Wang X."/>
            <person name="Xiang C."/>
            <person name="Varshney R.K."/>
            <person name="Ding H."/>
            <person name="Gao S."/>
            <person name="Zong X."/>
        </authorList>
    </citation>
    <scope>NUCLEOTIDE SEQUENCE [LARGE SCALE GENOMIC DNA]</scope>
    <source>
        <strain evidence="1 2">cv. Zhongwan 6</strain>
    </source>
</reference>
<name>A0A9D5ADK7_PEA</name>
<dbReference type="EMBL" id="JAMSHJ010000006">
    <property type="protein sequence ID" value="KAI5401720.1"/>
    <property type="molecule type" value="Genomic_DNA"/>
</dbReference>
<proteinExistence type="predicted"/>
<dbReference type="Gramene" id="Psat06G0626000-T1">
    <property type="protein sequence ID" value="KAI5401720.1"/>
    <property type="gene ID" value="KIW84_066260"/>
</dbReference>
<comment type="caution">
    <text evidence="1">The sequence shown here is derived from an EMBL/GenBank/DDBJ whole genome shotgun (WGS) entry which is preliminary data.</text>
</comment>
<keyword evidence="2" id="KW-1185">Reference proteome</keyword>
<dbReference type="AlphaFoldDB" id="A0A9D5ADK7"/>
<dbReference type="Proteomes" id="UP001058974">
    <property type="component" value="Chromosome 6"/>
</dbReference>
<accession>A0A9D5ADK7</accession>
<protein>
    <submittedName>
        <fullName evidence="1">Uncharacterized protein</fullName>
    </submittedName>
</protein>
<gene>
    <name evidence="1" type="ORF">KIW84_066260</name>
</gene>
<organism evidence="1 2">
    <name type="scientific">Pisum sativum</name>
    <name type="common">Garden pea</name>
    <name type="synonym">Lathyrus oleraceus</name>
    <dbReference type="NCBI Taxonomy" id="3888"/>
    <lineage>
        <taxon>Eukaryota</taxon>
        <taxon>Viridiplantae</taxon>
        <taxon>Streptophyta</taxon>
        <taxon>Embryophyta</taxon>
        <taxon>Tracheophyta</taxon>
        <taxon>Spermatophyta</taxon>
        <taxon>Magnoliopsida</taxon>
        <taxon>eudicotyledons</taxon>
        <taxon>Gunneridae</taxon>
        <taxon>Pentapetalae</taxon>
        <taxon>rosids</taxon>
        <taxon>fabids</taxon>
        <taxon>Fabales</taxon>
        <taxon>Fabaceae</taxon>
        <taxon>Papilionoideae</taxon>
        <taxon>50 kb inversion clade</taxon>
        <taxon>NPAAA clade</taxon>
        <taxon>Hologalegina</taxon>
        <taxon>IRL clade</taxon>
        <taxon>Fabeae</taxon>
        <taxon>Lathyrus</taxon>
    </lineage>
</organism>
<evidence type="ECO:0000313" key="1">
    <source>
        <dbReference type="EMBL" id="KAI5401720.1"/>
    </source>
</evidence>